<gene>
    <name evidence="1" type="ORF">NCTC13315_00460</name>
</gene>
<reference evidence="1 2" key="1">
    <citation type="submission" date="2018-06" db="EMBL/GenBank/DDBJ databases">
        <authorList>
            <consortium name="Pathogen Informatics"/>
            <person name="Doyle S."/>
        </authorList>
    </citation>
    <scope>NUCLEOTIDE SEQUENCE [LARGE SCALE GENOMIC DNA]</scope>
    <source>
        <strain evidence="1 2">NCTC13315</strain>
    </source>
</reference>
<protein>
    <submittedName>
        <fullName evidence="1">Uncharacterized protein</fullName>
    </submittedName>
</protein>
<evidence type="ECO:0000313" key="1">
    <source>
        <dbReference type="EMBL" id="STX27938.1"/>
    </source>
</evidence>
<organism evidence="1 2">
    <name type="scientific">Legionella beliardensis</name>
    <dbReference type="NCBI Taxonomy" id="91822"/>
    <lineage>
        <taxon>Bacteria</taxon>
        <taxon>Pseudomonadati</taxon>
        <taxon>Pseudomonadota</taxon>
        <taxon>Gammaproteobacteria</taxon>
        <taxon>Legionellales</taxon>
        <taxon>Legionellaceae</taxon>
        <taxon>Legionella</taxon>
    </lineage>
</organism>
<accession>A0A378HYG5</accession>
<proteinExistence type="predicted"/>
<evidence type="ECO:0000313" key="2">
    <source>
        <dbReference type="Proteomes" id="UP000254968"/>
    </source>
</evidence>
<dbReference type="Proteomes" id="UP000254968">
    <property type="component" value="Unassembled WGS sequence"/>
</dbReference>
<name>A0A378HYG5_9GAMM</name>
<keyword evidence="2" id="KW-1185">Reference proteome</keyword>
<sequence>MSENLEIALKQFIFSSKNIDINKNLINKIKSIF</sequence>
<dbReference type="EMBL" id="UGNV01000001">
    <property type="protein sequence ID" value="STX27938.1"/>
    <property type="molecule type" value="Genomic_DNA"/>
</dbReference>
<dbReference type="AlphaFoldDB" id="A0A378HYG5"/>